<reference evidence="1" key="1">
    <citation type="journal article" date="2020" name="Nature">
        <title>Giant virus diversity and host interactions through global metagenomics.</title>
        <authorList>
            <person name="Schulz F."/>
            <person name="Roux S."/>
            <person name="Paez-Espino D."/>
            <person name="Jungbluth S."/>
            <person name="Walsh D.A."/>
            <person name="Denef V.J."/>
            <person name="McMahon K.D."/>
            <person name="Konstantinidis K.T."/>
            <person name="Eloe-Fadrosh E.A."/>
            <person name="Kyrpides N.C."/>
            <person name="Woyke T."/>
        </authorList>
    </citation>
    <scope>NUCLEOTIDE SEQUENCE</scope>
    <source>
        <strain evidence="1">GVMAG-M-3300023174-3</strain>
    </source>
</reference>
<accession>A0A6C0DQ32</accession>
<protein>
    <submittedName>
        <fullName evidence="1">Uncharacterized protein</fullName>
    </submittedName>
</protein>
<proteinExistence type="predicted"/>
<name>A0A6C0DQ32_9ZZZZ</name>
<dbReference type="AlphaFoldDB" id="A0A6C0DQ32"/>
<organism evidence="1">
    <name type="scientific">viral metagenome</name>
    <dbReference type="NCBI Taxonomy" id="1070528"/>
    <lineage>
        <taxon>unclassified sequences</taxon>
        <taxon>metagenomes</taxon>
        <taxon>organismal metagenomes</taxon>
    </lineage>
</organism>
<sequence length="108" mass="12847">MIFNYYVATVPRYLDTNVMDCPFAYCLRKYDLEYSHLLPRPCREGNCEYVVCMPSHLSDQWTSILKEGESMTFEYMRADCYELTDYTNTFVIETRNRATSRYILVKAT</sequence>
<evidence type="ECO:0000313" key="1">
    <source>
        <dbReference type="EMBL" id="QHT17979.1"/>
    </source>
</evidence>
<dbReference type="EMBL" id="MN739647">
    <property type="protein sequence ID" value="QHT17979.1"/>
    <property type="molecule type" value="Genomic_DNA"/>
</dbReference>